<proteinExistence type="predicted"/>
<organism evidence="3 4">
    <name type="scientific">Canna indica</name>
    <name type="common">Indian-shot</name>
    <dbReference type="NCBI Taxonomy" id="4628"/>
    <lineage>
        <taxon>Eukaryota</taxon>
        <taxon>Viridiplantae</taxon>
        <taxon>Streptophyta</taxon>
        <taxon>Embryophyta</taxon>
        <taxon>Tracheophyta</taxon>
        <taxon>Spermatophyta</taxon>
        <taxon>Magnoliopsida</taxon>
        <taxon>Liliopsida</taxon>
        <taxon>Zingiberales</taxon>
        <taxon>Cannaceae</taxon>
        <taxon>Canna</taxon>
    </lineage>
</organism>
<feature type="chain" id="PRO_5042919996" evidence="2">
    <location>
        <begin position="24"/>
        <end position="95"/>
    </location>
</feature>
<feature type="compositionally biased region" description="Pro residues" evidence="1">
    <location>
        <begin position="86"/>
        <end position="95"/>
    </location>
</feature>
<keyword evidence="2" id="KW-0732">Signal</keyword>
<feature type="signal peptide" evidence="2">
    <location>
        <begin position="1"/>
        <end position="23"/>
    </location>
</feature>
<accession>A0AAQ3Q939</accession>
<reference evidence="3 4" key="1">
    <citation type="submission" date="2023-10" db="EMBL/GenBank/DDBJ databases">
        <title>Chromosome-scale genome assembly provides insights into flower coloration mechanisms of Canna indica.</title>
        <authorList>
            <person name="Li C."/>
        </authorList>
    </citation>
    <scope>NUCLEOTIDE SEQUENCE [LARGE SCALE GENOMIC DNA]</scope>
    <source>
        <tissue evidence="3">Flower</tissue>
    </source>
</reference>
<keyword evidence="4" id="KW-1185">Reference proteome</keyword>
<dbReference type="EMBL" id="CP136892">
    <property type="protein sequence ID" value="WOL00931.1"/>
    <property type="molecule type" value="Genomic_DNA"/>
</dbReference>
<dbReference type="AlphaFoldDB" id="A0AAQ3Q939"/>
<evidence type="ECO:0000256" key="1">
    <source>
        <dbReference type="SAM" id="MobiDB-lite"/>
    </source>
</evidence>
<evidence type="ECO:0000313" key="3">
    <source>
        <dbReference type="EMBL" id="WOL00931.1"/>
    </source>
</evidence>
<protein>
    <submittedName>
        <fullName evidence="3">Uncharacterized protein</fullName>
    </submittedName>
</protein>
<feature type="region of interest" description="Disordered" evidence="1">
    <location>
        <begin position="72"/>
        <end position="95"/>
    </location>
</feature>
<dbReference type="Proteomes" id="UP001327560">
    <property type="component" value="Chromosome 3"/>
</dbReference>
<gene>
    <name evidence="3" type="ORF">Cni_G09644</name>
</gene>
<evidence type="ECO:0000313" key="4">
    <source>
        <dbReference type="Proteomes" id="UP001327560"/>
    </source>
</evidence>
<evidence type="ECO:0000256" key="2">
    <source>
        <dbReference type="SAM" id="SignalP"/>
    </source>
</evidence>
<name>A0AAQ3Q939_9LILI</name>
<sequence>MKPQTAAVVLLCIAAMLLALSAGNAMGARAVVGSSDHFSDNGNKNLFAAKNPVASSYIVAMEQMEEELAVQTPNTKRMVPGGPSGRAPPPPYKLC</sequence>